<name>A0AAE0D7E6_COLKA</name>
<gene>
    <name evidence="2" type="ORF">CKAH01_04886</name>
</gene>
<dbReference type="EMBL" id="VYYT01000135">
    <property type="protein sequence ID" value="KAK2764721.1"/>
    <property type="molecule type" value="Genomic_DNA"/>
</dbReference>
<accession>A0AAE0D7E6</accession>
<dbReference type="Proteomes" id="UP001281614">
    <property type="component" value="Unassembled WGS sequence"/>
</dbReference>
<feature type="compositionally biased region" description="Basic and acidic residues" evidence="1">
    <location>
        <begin position="92"/>
        <end position="116"/>
    </location>
</feature>
<evidence type="ECO:0000313" key="2">
    <source>
        <dbReference type="EMBL" id="KAK2764721.1"/>
    </source>
</evidence>
<evidence type="ECO:0000256" key="1">
    <source>
        <dbReference type="SAM" id="MobiDB-lite"/>
    </source>
</evidence>
<feature type="region of interest" description="Disordered" evidence="1">
    <location>
        <begin position="60"/>
        <end position="116"/>
    </location>
</feature>
<evidence type="ECO:0000313" key="3">
    <source>
        <dbReference type="Proteomes" id="UP001281614"/>
    </source>
</evidence>
<organism evidence="2 3">
    <name type="scientific">Colletotrichum kahawae</name>
    <name type="common">Coffee berry disease fungus</name>
    <dbReference type="NCBI Taxonomy" id="34407"/>
    <lineage>
        <taxon>Eukaryota</taxon>
        <taxon>Fungi</taxon>
        <taxon>Dikarya</taxon>
        <taxon>Ascomycota</taxon>
        <taxon>Pezizomycotina</taxon>
        <taxon>Sordariomycetes</taxon>
        <taxon>Hypocreomycetidae</taxon>
        <taxon>Glomerellales</taxon>
        <taxon>Glomerellaceae</taxon>
        <taxon>Colletotrichum</taxon>
        <taxon>Colletotrichum gloeosporioides species complex</taxon>
    </lineage>
</organism>
<protein>
    <submittedName>
        <fullName evidence="2">Uncharacterized protein</fullName>
    </submittedName>
</protein>
<feature type="compositionally biased region" description="Basic residues" evidence="1">
    <location>
        <begin position="66"/>
        <end position="82"/>
    </location>
</feature>
<reference evidence="2" key="1">
    <citation type="submission" date="2023-02" db="EMBL/GenBank/DDBJ databases">
        <title>Colletotrichum kahawae CIFC_Que2 genome sequencing and assembly.</title>
        <authorList>
            <person name="Baroncelli R."/>
        </authorList>
    </citation>
    <scope>NUCLEOTIDE SEQUENCE</scope>
    <source>
        <strain evidence="2">CIFC_Que2</strain>
    </source>
</reference>
<proteinExistence type="predicted"/>
<comment type="caution">
    <text evidence="2">The sequence shown here is derived from an EMBL/GenBank/DDBJ whole genome shotgun (WGS) entry which is preliminary data.</text>
</comment>
<sequence>MESYMRRAVVAGCCRYGQGTRGSWGRRQAPMACLGGGIVSTSPKRGAGEVWERAAGNERRLGLADRRRRSGSSSSSRRRRRQREQQSQDESEGSRVEERQRDGVESEAETERQRLARGWHLSDEMRCDS</sequence>
<dbReference type="AlphaFoldDB" id="A0AAE0D7E6"/>
<keyword evidence="3" id="KW-1185">Reference proteome</keyword>